<reference evidence="1" key="1">
    <citation type="journal article" date="2023" name="GigaByte">
        <title>Genome assembly of the bearded iris, Iris pallida Lam.</title>
        <authorList>
            <person name="Bruccoleri R.E."/>
            <person name="Oakeley E.J."/>
            <person name="Faust A.M.E."/>
            <person name="Altorfer M."/>
            <person name="Dessus-Babus S."/>
            <person name="Burckhardt D."/>
            <person name="Oertli M."/>
            <person name="Naumann U."/>
            <person name="Petersen F."/>
            <person name="Wong J."/>
        </authorList>
    </citation>
    <scope>NUCLEOTIDE SEQUENCE</scope>
    <source>
        <strain evidence="1">GSM-AAB239-AS_SAM_17_03QT</strain>
    </source>
</reference>
<evidence type="ECO:0000313" key="3">
    <source>
        <dbReference type="Proteomes" id="UP001140949"/>
    </source>
</evidence>
<sequence length="288" mass="33736">MAVSAMKFSFLDLSELTKEYFGCEFLKDVAVIRSRMKEVHESLVFLEGLHPVLCDKLYIVRRLMLEEMRDVRFKYRHVKILLKFLDPSSNVDNHNRSGTGKGSQINQGRIVVIKMLRTSIREMENRYRSFAEGLLVKHREARNSKYTDLFDSALLAIRVMDSRKDEVQIVRNNIDRYEKFLKDRKDQNSSEVRKMVTDIFLKAVETNDYFLPGIAEVSHLISSNRFAEHEKRVRYYKNTVARINHAVSSNRFAKRANYDIFVKCLAAVGNMYITLFDWGEPVLEWGIS</sequence>
<organism evidence="1 3">
    <name type="scientific">Iris pallida</name>
    <name type="common">Sweet iris</name>
    <dbReference type="NCBI Taxonomy" id="29817"/>
    <lineage>
        <taxon>Eukaryota</taxon>
        <taxon>Viridiplantae</taxon>
        <taxon>Streptophyta</taxon>
        <taxon>Embryophyta</taxon>
        <taxon>Tracheophyta</taxon>
        <taxon>Spermatophyta</taxon>
        <taxon>Magnoliopsida</taxon>
        <taxon>Liliopsida</taxon>
        <taxon>Asparagales</taxon>
        <taxon>Iridaceae</taxon>
        <taxon>Iridoideae</taxon>
        <taxon>Irideae</taxon>
        <taxon>Iris</taxon>
    </lineage>
</organism>
<reference evidence="1" key="2">
    <citation type="submission" date="2023-04" db="EMBL/GenBank/DDBJ databases">
        <authorList>
            <person name="Bruccoleri R.E."/>
            <person name="Oakeley E.J."/>
            <person name="Faust A.-M."/>
            <person name="Dessus-Babus S."/>
            <person name="Altorfer M."/>
            <person name="Burckhardt D."/>
            <person name="Oertli M."/>
            <person name="Naumann U."/>
            <person name="Petersen F."/>
            <person name="Wong J."/>
        </authorList>
    </citation>
    <scope>NUCLEOTIDE SEQUENCE</scope>
    <source>
        <strain evidence="1">GSM-AAB239-AS_SAM_17_03QT</strain>
        <tissue evidence="1">Leaf</tissue>
    </source>
</reference>
<dbReference type="Proteomes" id="UP001140949">
    <property type="component" value="Unassembled WGS sequence"/>
</dbReference>
<accession>A0AAX6DI19</accession>
<keyword evidence="3" id="KW-1185">Reference proteome</keyword>
<evidence type="ECO:0000313" key="1">
    <source>
        <dbReference type="EMBL" id="KAJ6791394.1"/>
    </source>
</evidence>
<gene>
    <name evidence="2" type="ORF">M6B38_193485</name>
    <name evidence="1" type="ORF">M6B38_244605</name>
</gene>
<comment type="caution">
    <text evidence="1">The sequence shown here is derived from an EMBL/GenBank/DDBJ whole genome shotgun (WGS) entry which is preliminary data.</text>
</comment>
<dbReference type="EMBL" id="JANAVB010037239">
    <property type="protein sequence ID" value="KAJ6802482.1"/>
    <property type="molecule type" value="Genomic_DNA"/>
</dbReference>
<dbReference type="EMBL" id="JANAVB010044419">
    <property type="protein sequence ID" value="KAJ6791394.1"/>
    <property type="molecule type" value="Genomic_DNA"/>
</dbReference>
<protein>
    <submittedName>
        <fullName evidence="1">Uncharacterized protein</fullName>
    </submittedName>
</protein>
<name>A0AAX6DI19_IRIPA</name>
<dbReference type="AlphaFoldDB" id="A0AAX6DI19"/>
<proteinExistence type="predicted"/>
<evidence type="ECO:0000313" key="2">
    <source>
        <dbReference type="EMBL" id="KAJ6802482.1"/>
    </source>
</evidence>